<protein>
    <submittedName>
        <fullName evidence="7">Putative WRKY transcription factor 50-like</fullName>
    </submittedName>
</protein>
<name>A0A2Z7CYS6_9LAMI</name>
<keyword evidence="3" id="KW-0238">DNA-binding</keyword>
<dbReference type="InterPro" id="IPR044810">
    <property type="entry name" value="WRKY_plant"/>
</dbReference>
<dbReference type="AlphaFoldDB" id="A0A2Z7CYS6"/>
<evidence type="ECO:0000256" key="5">
    <source>
        <dbReference type="ARBA" id="ARBA00023242"/>
    </source>
</evidence>
<gene>
    <name evidence="7" type="ORF">F511_06911</name>
</gene>
<dbReference type="Pfam" id="PF03106">
    <property type="entry name" value="WRKY"/>
    <property type="match status" value="1"/>
</dbReference>
<dbReference type="InterPro" id="IPR003657">
    <property type="entry name" value="WRKY_dom"/>
</dbReference>
<feature type="domain" description="WRKY" evidence="6">
    <location>
        <begin position="112"/>
        <end position="177"/>
    </location>
</feature>
<dbReference type="PROSITE" id="PS50811">
    <property type="entry name" value="WRKY"/>
    <property type="match status" value="1"/>
</dbReference>
<dbReference type="Gene3D" id="2.20.25.80">
    <property type="entry name" value="WRKY domain"/>
    <property type="match status" value="1"/>
</dbReference>
<dbReference type="InterPro" id="IPR036576">
    <property type="entry name" value="WRKY_dom_sf"/>
</dbReference>
<dbReference type="PANTHER" id="PTHR31221">
    <property type="entry name" value="WRKY TRANSCRIPTION FACTOR PROTEIN 1-RELATED"/>
    <property type="match status" value="1"/>
</dbReference>
<reference evidence="7 8" key="1">
    <citation type="journal article" date="2015" name="Proc. Natl. Acad. Sci. U.S.A.">
        <title>The resurrection genome of Boea hygrometrica: A blueprint for survival of dehydration.</title>
        <authorList>
            <person name="Xiao L."/>
            <person name="Yang G."/>
            <person name="Zhang L."/>
            <person name="Yang X."/>
            <person name="Zhao S."/>
            <person name="Ji Z."/>
            <person name="Zhou Q."/>
            <person name="Hu M."/>
            <person name="Wang Y."/>
            <person name="Chen M."/>
            <person name="Xu Y."/>
            <person name="Jin H."/>
            <person name="Xiao X."/>
            <person name="Hu G."/>
            <person name="Bao F."/>
            <person name="Hu Y."/>
            <person name="Wan P."/>
            <person name="Li L."/>
            <person name="Deng X."/>
            <person name="Kuang T."/>
            <person name="Xiang C."/>
            <person name="Zhu J.K."/>
            <person name="Oliver M.J."/>
            <person name="He Y."/>
        </authorList>
    </citation>
    <scope>NUCLEOTIDE SEQUENCE [LARGE SCALE GENOMIC DNA]</scope>
    <source>
        <strain evidence="8">cv. XS01</strain>
    </source>
</reference>
<proteinExistence type="predicted"/>
<evidence type="ECO:0000256" key="4">
    <source>
        <dbReference type="ARBA" id="ARBA00023163"/>
    </source>
</evidence>
<organism evidence="7 8">
    <name type="scientific">Dorcoceras hygrometricum</name>
    <dbReference type="NCBI Taxonomy" id="472368"/>
    <lineage>
        <taxon>Eukaryota</taxon>
        <taxon>Viridiplantae</taxon>
        <taxon>Streptophyta</taxon>
        <taxon>Embryophyta</taxon>
        <taxon>Tracheophyta</taxon>
        <taxon>Spermatophyta</taxon>
        <taxon>Magnoliopsida</taxon>
        <taxon>eudicotyledons</taxon>
        <taxon>Gunneridae</taxon>
        <taxon>Pentapetalae</taxon>
        <taxon>asterids</taxon>
        <taxon>lamiids</taxon>
        <taxon>Lamiales</taxon>
        <taxon>Gesneriaceae</taxon>
        <taxon>Didymocarpoideae</taxon>
        <taxon>Trichosporeae</taxon>
        <taxon>Loxocarpinae</taxon>
        <taxon>Dorcoceras</taxon>
    </lineage>
</organism>
<evidence type="ECO:0000313" key="7">
    <source>
        <dbReference type="EMBL" id="KZV51868.1"/>
    </source>
</evidence>
<comment type="subcellular location">
    <subcellularLocation>
        <location evidence="1">Nucleus</location>
    </subcellularLocation>
</comment>
<evidence type="ECO:0000256" key="3">
    <source>
        <dbReference type="ARBA" id="ARBA00023125"/>
    </source>
</evidence>
<evidence type="ECO:0000313" key="8">
    <source>
        <dbReference type="Proteomes" id="UP000250235"/>
    </source>
</evidence>
<dbReference type="GO" id="GO:0043565">
    <property type="term" value="F:sequence-specific DNA binding"/>
    <property type="evidence" value="ECO:0007669"/>
    <property type="project" value="InterPro"/>
</dbReference>
<dbReference type="SUPFAM" id="SSF118290">
    <property type="entry name" value="WRKY DNA-binding domain"/>
    <property type="match status" value="1"/>
</dbReference>
<dbReference type="Proteomes" id="UP000250235">
    <property type="component" value="Unassembled WGS sequence"/>
</dbReference>
<evidence type="ECO:0000259" key="6">
    <source>
        <dbReference type="PROSITE" id="PS50811"/>
    </source>
</evidence>
<keyword evidence="5" id="KW-0539">Nucleus</keyword>
<keyword evidence="2" id="KW-0805">Transcription regulation</keyword>
<keyword evidence="4" id="KW-0804">Transcription</keyword>
<evidence type="ECO:0000256" key="1">
    <source>
        <dbReference type="ARBA" id="ARBA00004123"/>
    </source>
</evidence>
<dbReference type="GO" id="GO:0005634">
    <property type="term" value="C:nucleus"/>
    <property type="evidence" value="ECO:0007669"/>
    <property type="project" value="UniProtKB-SubCell"/>
</dbReference>
<dbReference type="SMART" id="SM00774">
    <property type="entry name" value="WRKY"/>
    <property type="match status" value="1"/>
</dbReference>
<dbReference type="EMBL" id="KQ991566">
    <property type="protein sequence ID" value="KZV51868.1"/>
    <property type="molecule type" value="Genomic_DNA"/>
</dbReference>
<dbReference type="GO" id="GO:0003700">
    <property type="term" value="F:DNA-binding transcription factor activity"/>
    <property type="evidence" value="ECO:0007669"/>
    <property type="project" value="InterPro"/>
</dbReference>
<keyword evidence="8" id="KW-1185">Reference proteome</keyword>
<dbReference type="OrthoDB" id="693960at2759"/>
<evidence type="ECO:0000256" key="2">
    <source>
        <dbReference type="ARBA" id="ARBA00023015"/>
    </source>
</evidence>
<dbReference type="PANTHER" id="PTHR31221:SF112">
    <property type="entry name" value="WRKY TRANSCRIPTION FACTOR 50-RELATED"/>
    <property type="match status" value="1"/>
</dbReference>
<sequence length="179" mass="19937">MANTLPVTQAPGVIFASSGSSLSPETCLGVADFFEFNDWNIHGIDPALYSFGAEFDHGHLQNPVFTSDDTAVDSTGSSTGSKFHDDGIVNGEYGIGKEEKVIRDRVAFRTKSQIEILDDGFKWRKYGKKMVKNSPNPRNYFKCSVEGCPVKKRVERDKDDPHYVVTTYEGIHIHQGPYL</sequence>
<accession>A0A2Z7CYS6</accession>
<dbReference type="FunFam" id="2.20.25.80:FF:000003">
    <property type="entry name" value="WRKY transcription factor 57"/>
    <property type="match status" value="1"/>
</dbReference>